<dbReference type="NCBIfam" id="NF037995">
    <property type="entry name" value="TRAP_S1"/>
    <property type="match status" value="1"/>
</dbReference>
<evidence type="ECO:0000256" key="1">
    <source>
        <dbReference type="ARBA" id="ARBA00022729"/>
    </source>
</evidence>
<evidence type="ECO:0000313" key="3">
    <source>
        <dbReference type="Proteomes" id="UP000630353"/>
    </source>
</evidence>
<dbReference type="InterPro" id="IPR018389">
    <property type="entry name" value="DctP_fam"/>
</dbReference>
<dbReference type="PANTHER" id="PTHR33376:SF4">
    <property type="entry name" value="SIALIC ACID-BINDING PERIPLASMIC PROTEIN SIAP"/>
    <property type="match status" value="1"/>
</dbReference>
<dbReference type="InterPro" id="IPR038404">
    <property type="entry name" value="TRAP_DctP_sf"/>
</dbReference>
<dbReference type="Gene3D" id="3.40.190.170">
    <property type="entry name" value="Bacterial extracellular solute-binding protein, family 7"/>
    <property type="match status" value="1"/>
</dbReference>
<gene>
    <name evidence="2" type="ORF">GCM10017083_32700</name>
</gene>
<dbReference type="Proteomes" id="UP000630353">
    <property type="component" value="Unassembled WGS sequence"/>
</dbReference>
<name>A0A918XUZ5_9PROT</name>
<dbReference type="EMBL" id="BMZS01000007">
    <property type="protein sequence ID" value="GHD54737.1"/>
    <property type="molecule type" value="Genomic_DNA"/>
</dbReference>
<dbReference type="CDD" id="cd13602">
    <property type="entry name" value="PBP2_TRAP_BpDctp6_7"/>
    <property type="match status" value="1"/>
</dbReference>
<dbReference type="PANTHER" id="PTHR33376">
    <property type="match status" value="1"/>
</dbReference>
<comment type="caution">
    <text evidence="2">The sequence shown here is derived from an EMBL/GenBank/DDBJ whole genome shotgun (WGS) entry which is preliminary data.</text>
</comment>
<reference evidence="2" key="2">
    <citation type="submission" date="2020-09" db="EMBL/GenBank/DDBJ databases">
        <authorList>
            <person name="Sun Q."/>
            <person name="Kim S."/>
        </authorList>
    </citation>
    <scope>NUCLEOTIDE SEQUENCE</scope>
    <source>
        <strain evidence="2">KCTC 42651</strain>
    </source>
</reference>
<keyword evidence="1" id="KW-0732">Signal</keyword>
<reference evidence="2" key="1">
    <citation type="journal article" date="2014" name="Int. J. Syst. Evol. Microbiol.">
        <title>Complete genome sequence of Corynebacterium casei LMG S-19264T (=DSM 44701T), isolated from a smear-ripened cheese.</title>
        <authorList>
            <consortium name="US DOE Joint Genome Institute (JGI-PGF)"/>
            <person name="Walter F."/>
            <person name="Albersmeier A."/>
            <person name="Kalinowski J."/>
            <person name="Ruckert C."/>
        </authorList>
    </citation>
    <scope>NUCLEOTIDE SEQUENCE</scope>
    <source>
        <strain evidence="2">KCTC 42651</strain>
    </source>
</reference>
<protein>
    <submittedName>
        <fullName evidence="2">Exported protein</fullName>
    </submittedName>
</protein>
<dbReference type="GO" id="GO:0055085">
    <property type="term" value="P:transmembrane transport"/>
    <property type="evidence" value="ECO:0007669"/>
    <property type="project" value="InterPro"/>
</dbReference>
<keyword evidence="3" id="KW-1185">Reference proteome</keyword>
<accession>A0A918XUZ5</accession>
<dbReference type="AlphaFoldDB" id="A0A918XUZ5"/>
<organism evidence="2 3">
    <name type="scientific">Thalassobaculum fulvum</name>
    <dbReference type="NCBI Taxonomy" id="1633335"/>
    <lineage>
        <taxon>Bacteria</taxon>
        <taxon>Pseudomonadati</taxon>
        <taxon>Pseudomonadota</taxon>
        <taxon>Alphaproteobacteria</taxon>
        <taxon>Rhodospirillales</taxon>
        <taxon>Thalassobaculaceae</taxon>
        <taxon>Thalassobaculum</taxon>
    </lineage>
</organism>
<proteinExistence type="predicted"/>
<sequence>MSVAAAATWEMPTPYPEAEFHTKNIRLFAQDVETATGGSLKINVHSGQSLFKHPEIKRAVQTGQVQIAEMLMANLLNEDAIFGVDAVPFLASNYDEAAKLWKAQRGMVEARLAKQGMRLLYAVPWPGQGFYTKSPIASLADLKGVKFRTYNSATASMAELMGAVPTIVEAVEIPQAFSTGVVDAMVTSGATGLRTKAWDFASYFYDLNAWMPKNMVFVNERAWRSLSDAEREAVQKAAAAAEARGWTMSKEVSDSSSKELAAKGMKVESGSAELVSGLKDIGAKMAADWEKSAGADGAALLKAYRN</sequence>
<dbReference type="Pfam" id="PF03480">
    <property type="entry name" value="DctP"/>
    <property type="match status" value="1"/>
</dbReference>
<dbReference type="SUPFAM" id="SSF53850">
    <property type="entry name" value="Periplasmic binding protein-like II"/>
    <property type="match status" value="1"/>
</dbReference>
<evidence type="ECO:0000313" key="2">
    <source>
        <dbReference type="EMBL" id="GHD54737.1"/>
    </source>
</evidence>